<protein>
    <recommendedName>
        <fullName evidence="7">Extracellular metalloproteinase</fullName>
        <ecNumber evidence="7">3.4.24.-</ecNumber>
    </recommendedName>
    <alternativeName>
        <fullName evidence="7">Fungalysin</fullName>
    </alternativeName>
</protein>
<comment type="caution">
    <text evidence="9">The sequence shown here is derived from an EMBL/GenBank/DDBJ whole genome shotgun (WGS) entry which is preliminary data.</text>
</comment>
<dbReference type="PRINTS" id="PR00999">
    <property type="entry name" value="FUNGALYSIN"/>
</dbReference>
<dbReference type="GO" id="GO:0006508">
    <property type="term" value="P:proteolysis"/>
    <property type="evidence" value="ECO:0007669"/>
    <property type="project" value="UniProtKB-KW"/>
</dbReference>
<comment type="similarity">
    <text evidence="7">Belongs to the peptidase M36 family.</text>
</comment>
<dbReference type="Pfam" id="PF02128">
    <property type="entry name" value="Peptidase_M36"/>
    <property type="match status" value="1"/>
</dbReference>
<feature type="compositionally biased region" description="Basic and acidic residues" evidence="8">
    <location>
        <begin position="54"/>
        <end position="64"/>
    </location>
</feature>
<keyword evidence="7" id="KW-0964">Secreted</keyword>
<evidence type="ECO:0000256" key="2">
    <source>
        <dbReference type="ARBA" id="ARBA00022670"/>
    </source>
</evidence>
<evidence type="ECO:0000256" key="7">
    <source>
        <dbReference type="RuleBase" id="RU364017"/>
    </source>
</evidence>
<evidence type="ECO:0000256" key="8">
    <source>
        <dbReference type="SAM" id="MobiDB-lite"/>
    </source>
</evidence>
<evidence type="ECO:0000256" key="5">
    <source>
        <dbReference type="ARBA" id="ARBA00022833"/>
    </source>
</evidence>
<dbReference type="GO" id="GO:0008270">
    <property type="term" value="F:zinc ion binding"/>
    <property type="evidence" value="ECO:0007669"/>
    <property type="project" value="InterPro"/>
</dbReference>
<comment type="subcellular location">
    <subcellularLocation>
        <location evidence="7">Secreted</location>
    </subcellularLocation>
</comment>
<dbReference type="Gene3D" id="3.10.170.10">
    <property type="match status" value="1"/>
</dbReference>
<feature type="region of interest" description="Disordered" evidence="8">
    <location>
        <begin position="419"/>
        <end position="445"/>
    </location>
</feature>
<dbReference type="GO" id="GO:0005576">
    <property type="term" value="C:extracellular region"/>
    <property type="evidence" value="ECO:0007669"/>
    <property type="project" value="UniProtKB-SubCell"/>
</dbReference>
<reference evidence="9 10" key="1">
    <citation type="submission" date="2014-02" db="EMBL/GenBank/DDBJ databases">
        <title>The genome sequence of the entomopathogenic fungus Metarhizium robertsii ARSEF 2575.</title>
        <authorList>
            <person name="Giuliano Garisto Donzelli B."/>
            <person name="Roe B.A."/>
            <person name="Macmil S.L."/>
            <person name="Krasnoff S.B."/>
            <person name="Gibson D.M."/>
        </authorList>
    </citation>
    <scope>NUCLEOTIDE SEQUENCE [LARGE SCALE GENOMIC DNA]</scope>
    <source>
        <strain evidence="9 10">ARSEF 2575</strain>
    </source>
</reference>
<dbReference type="Proteomes" id="UP000030151">
    <property type="component" value="Unassembled WGS sequence"/>
</dbReference>
<keyword evidence="7" id="KW-0865">Zymogen</keyword>
<feature type="region of interest" description="Disordered" evidence="8">
    <location>
        <begin position="48"/>
        <end position="82"/>
    </location>
</feature>
<proteinExistence type="inferred from homology"/>
<evidence type="ECO:0000256" key="3">
    <source>
        <dbReference type="ARBA" id="ARBA00022723"/>
    </source>
</evidence>
<feature type="compositionally biased region" description="Polar residues" evidence="8">
    <location>
        <begin position="419"/>
        <end position="428"/>
    </location>
</feature>
<keyword evidence="5 7" id="KW-0862">Zinc</keyword>
<dbReference type="PANTHER" id="PTHR33478">
    <property type="entry name" value="EXTRACELLULAR METALLOPROTEINASE MEP"/>
    <property type="match status" value="1"/>
</dbReference>
<dbReference type="MEROPS" id="M36.001"/>
<evidence type="ECO:0000256" key="4">
    <source>
        <dbReference type="ARBA" id="ARBA00022801"/>
    </source>
</evidence>
<dbReference type="AlphaFoldDB" id="A0A0A1V103"/>
<dbReference type="PANTHER" id="PTHR33478:SF1">
    <property type="entry name" value="EXTRACELLULAR METALLOPROTEINASE MEP"/>
    <property type="match status" value="1"/>
</dbReference>
<sequence>MPATDALQPPLTKAERQICKEYGGWTNFMQSMGLKPWDSDDAEEGKAILAAFAMRDKEEEDKAANNKTNSSSGSKKDHAPSGRKLATLNSLPLTAHSPWGIVRLFVHPVKKTTACEMASENDGEPTRKFSDQKGGSFNICFFGCFDVDAAWELFLTIYRLVEQVMTLLQMAKAVLHISGGKAYSMMISHDKSEKSSKERSIQREKTLQRVVSSTNCIEGNYFDDLEYSPSLLLLSGRYNMVQTINRRILVPVGTIGNYLIDATNQLFVSCIFEQRESAVDGRVCWAKPYSLAAHHDFMKNSCNARDQGYGNNSSQRQNLVGVGSKKDVKVEAKQGKGNFVLTGTTGAVSHPNAKLVYLRKKDGRLALTWGVETDVPDNWLLSYVDAYHSDMIHNVADYVSDLATYQVYLWTNNYTTTRDNNAIAQDNPTGGDDNESNYRPDSPSDTFVYPYDPSQSDPTSYVGASITQLFFTANKYHDLLYVLGFDEKGGNVQGNNNGKGEKGNDAVVLFSQDGFGTNNVNVVVHENTHGRKQTIPITVFTLNLYT</sequence>
<accession>A0A0A1V103</accession>
<comment type="cofactor">
    <cofactor evidence="1 7">
        <name>Zn(2+)</name>
        <dbReference type="ChEBI" id="CHEBI:29105"/>
    </cofactor>
</comment>
<dbReference type="EC" id="3.4.24.-" evidence="7"/>
<dbReference type="InterPro" id="IPR001842">
    <property type="entry name" value="Peptidase_M36"/>
</dbReference>
<keyword evidence="3 7" id="KW-0479">Metal-binding</keyword>
<name>A0A0A1V103_9HYPO</name>
<dbReference type="GO" id="GO:0004222">
    <property type="term" value="F:metalloendopeptidase activity"/>
    <property type="evidence" value="ECO:0007669"/>
    <property type="project" value="InterPro"/>
</dbReference>
<dbReference type="eggNOG" id="ENOG502SFY9">
    <property type="taxonomic scope" value="Eukaryota"/>
</dbReference>
<dbReference type="EMBL" id="JELW01000003">
    <property type="protein sequence ID" value="EXV03268.1"/>
    <property type="molecule type" value="Genomic_DNA"/>
</dbReference>
<evidence type="ECO:0000256" key="6">
    <source>
        <dbReference type="ARBA" id="ARBA00023049"/>
    </source>
</evidence>
<dbReference type="InterPro" id="IPR050371">
    <property type="entry name" value="Fungal_virulence_M36"/>
</dbReference>
<gene>
    <name evidence="9" type="ORF">X797_003068</name>
</gene>
<keyword evidence="4 7" id="KW-0378">Hydrolase</keyword>
<organism evidence="9 10">
    <name type="scientific">Metarhizium robertsii</name>
    <dbReference type="NCBI Taxonomy" id="568076"/>
    <lineage>
        <taxon>Eukaryota</taxon>
        <taxon>Fungi</taxon>
        <taxon>Dikarya</taxon>
        <taxon>Ascomycota</taxon>
        <taxon>Pezizomycotina</taxon>
        <taxon>Sordariomycetes</taxon>
        <taxon>Hypocreomycetidae</taxon>
        <taxon>Hypocreales</taxon>
        <taxon>Clavicipitaceae</taxon>
        <taxon>Metarhizium</taxon>
    </lineage>
</organism>
<evidence type="ECO:0000313" key="9">
    <source>
        <dbReference type="EMBL" id="EXV03268.1"/>
    </source>
</evidence>
<evidence type="ECO:0000256" key="1">
    <source>
        <dbReference type="ARBA" id="ARBA00001947"/>
    </source>
</evidence>
<dbReference type="SUPFAM" id="SSF55486">
    <property type="entry name" value="Metalloproteases ('zincins'), catalytic domain"/>
    <property type="match status" value="1"/>
</dbReference>
<dbReference type="OrthoDB" id="3227768at2759"/>
<dbReference type="HOGENOM" id="CLU_498818_0_0_1"/>
<keyword evidence="6 7" id="KW-0482">Metalloprotease</keyword>
<evidence type="ECO:0000313" key="10">
    <source>
        <dbReference type="Proteomes" id="UP000030151"/>
    </source>
</evidence>
<keyword evidence="2 7" id="KW-0645">Protease</keyword>